<dbReference type="EMBL" id="KN881639">
    <property type="protein sequence ID" value="KIY52572.1"/>
    <property type="molecule type" value="Genomic_DNA"/>
</dbReference>
<accession>A0A0D7ALV1</accession>
<evidence type="ECO:0000313" key="3">
    <source>
        <dbReference type="Proteomes" id="UP000054144"/>
    </source>
</evidence>
<dbReference type="AlphaFoldDB" id="A0A0D7ALV1"/>
<gene>
    <name evidence="2" type="ORF">FISHEDRAFT_34973</name>
</gene>
<dbReference type="SUPFAM" id="SSF56672">
    <property type="entry name" value="DNA/RNA polymerases"/>
    <property type="match status" value="1"/>
</dbReference>
<dbReference type="Proteomes" id="UP000054144">
    <property type="component" value="Unassembled WGS sequence"/>
</dbReference>
<proteinExistence type="predicted"/>
<dbReference type="PANTHER" id="PTHR33050">
    <property type="entry name" value="REVERSE TRANSCRIPTASE DOMAIN-CONTAINING PROTEIN"/>
    <property type="match status" value="1"/>
</dbReference>
<evidence type="ECO:0000256" key="1">
    <source>
        <dbReference type="SAM" id="Phobius"/>
    </source>
</evidence>
<keyword evidence="1" id="KW-0472">Membrane</keyword>
<dbReference type="OrthoDB" id="198652at2759"/>
<keyword evidence="3" id="KW-1185">Reference proteome</keyword>
<keyword evidence="1" id="KW-1133">Transmembrane helix</keyword>
<dbReference type="InterPro" id="IPR052055">
    <property type="entry name" value="Hepadnavirus_pol/RT"/>
</dbReference>
<reference evidence="2 3" key="1">
    <citation type="journal article" date="2015" name="Fungal Genet. Biol.">
        <title>Evolution of novel wood decay mechanisms in Agaricales revealed by the genome sequences of Fistulina hepatica and Cylindrobasidium torrendii.</title>
        <authorList>
            <person name="Floudas D."/>
            <person name="Held B.W."/>
            <person name="Riley R."/>
            <person name="Nagy L.G."/>
            <person name="Koehler G."/>
            <person name="Ransdell A.S."/>
            <person name="Younus H."/>
            <person name="Chow J."/>
            <person name="Chiniquy J."/>
            <person name="Lipzen A."/>
            <person name="Tritt A."/>
            <person name="Sun H."/>
            <person name="Haridas S."/>
            <person name="LaButti K."/>
            <person name="Ohm R.A."/>
            <person name="Kues U."/>
            <person name="Blanchette R.A."/>
            <person name="Grigoriev I.V."/>
            <person name="Minto R.E."/>
            <person name="Hibbett D.S."/>
        </authorList>
    </citation>
    <scope>NUCLEOTIDE SEQUENCE [LARGE SCALE GENOMIC DNA]</scope>
    <source>
        <strain evidence="2 3">ATCC 64428</strain>
    </source>
</reference>
<evidence type="ECO:0008006" key="4">
    <source>
        <dbReference type="Google" id="ProtNLM"/>
    </source>
</evidence>
<protein>
    <recommendedName>
        <fullName evidence="4">DNA/RNA polymerase</fullName>
    </recommendedName>
</protein>
<evidence type="ECO:0000313" key="2">
    <source>
        <dbReference type="EMBL" id="KIY52572.1"/>
    </source>
</evidence>
<feature type="transmembrane region" description="Helical" evidence="1">
    <location>
        <begin position="81"/>
        <end position="100"/>
    </location>
</feature>
<sequence length="540" mass="62409">MIPKTERSVHLDGLQQLGEALISARERHPNRSLVIWKSDVSHAYRILPMHPLWQIKQTIVLDAERRVNFDNDFDGGSSGQIWSVFFLLVLWIAMLIKFILDLFAYVDDTFSWDFADNLIWYEPYQTLYPTKQVILLRLWDELGVPHERRKQEWGSSLTIIGFRVDVDEMSITMPDQSRHDLIAALRAFAIPKYRRPLVEFQRLTGWVNWALNVYVFLRPGLNTLYAKIRNKTQPLQPLWVSKTLCSELLWVATHLQTSPGVLMLRSRKWASADADLVVFTDACPHGMSFYIPALHLGFQCDTDGVRLPREVSRNGIFYFEALAVVSAILYSLTTQPRPNRLLVWTDNTNTVDMFNSFHALPPYNPLLITSVDKLMDTNSQLRVLHVSGTQNRIADALSHFYNDLARQLDPSLRILPFSPPRFFYVVYMSHHIKPSSVMSYLSGICSQLEPFYPDVCRARSSNIVRRTLTGCLKLYSSPTRCKRPLHRCELLRITPHFATVTSFDDILWWSLLLTGFYGLLRLGELVTLDNTQLRDDCKLI</sequence>
<dbReference type="PANTHER" id="PTHR33050:SF7">
    <property type="entry name" value="RIBONUCLEASE H"/>
    <property type="match status" value="1"/>
</dbReference>
<organism evidence="2 3">
    <name type="scientific">Fistulina hepatica ATCC 64428</name>
    <dbReference type="NCBI Taxonomy" id="1128425"/>
    <lineage>
        <taxon>Eukaryota</taxon>
        <taxon>Fungi</taxon>
        <taxon>Dikarya</taxon>
        <taxon>Basidiomycota</taxon>
        <taxon>Agaricomycotina</taxon>
        <taxon>Agaricomycetes</taxon>
        <taxon>Agaricomycetidae</taxon>
        <taxon>Agaricales</taxon>
        <taxon>Fistulinaceae</taxon>
        <taxon>Fistulina</taxon>
    </lineage>
</organism>
<name>A0A0D7ALV1_9AGAR</name>
<keyword evidence="1" id="KW-0812">Transmembrane</keyword>
<dbReference type="InterPro" id="IPR043502">
    <property type="entry name" value="DNA/RNA_pol_sf"/>
</dbReference>